<reference evidence="1" key="1">
    <citation type="submission" date="2020-05" db="EMBL/GenBank/DDBJ databases">
        <title>Large-scale comparative analyses of tick genomes elucidate their genetic diversity and vector capacities.</title>
        <authorList>
            <person name="Jia N."/>
            <person name="Wang J."/>
            <person name="Shi W."/>
            <person name="Du L."/>
            <person name="Sun Y."/>
            <person name="Zhan W."/>
            <person name="Jiang J."/>
            <person name="Wang Q."/>
            <person name="Zhang B."/>
            <person name="Ji P."/>
            <person name="Sakyi L.B."/>
            <person name="Cui X."/>
            <person name="Yuan T."/>
            <person name="Jiang B."/>
            <person name="Yang W."/>
            <person name="Lam T.T.-Y."/>
            <person name="Chang Q."/>
            <person name="Ding S."/>
            <person name="Wang X."/>
            <person name="Zhu J."/>
            <person name="Ruan X."/>
            <person name="Zhao L."/>
            <person name="Wei J."/>
            <person name="Que T."/>
            <person name="Du C."/>
            <person name="Cheng J."/>
            <person name="Dai P."/>
            <person name="Han X."/>
            <person name="Huang E."/>
            <person name="Gao Y."/>
            <person name="Liu J."/>
            <person name="Shao H."/>
            <person name="Ye R."/>
            <person name="Li L."/>
            <person name="Wei W."/>
            <person name="Wang X."/>
            <person name="Wang C."/>
            <person name="Yang T."/>
            <person name="Huo Q."/>
            <person name="Li W."/>
            <person name="Guo W."/>
            <person name="Chen H."/>
            <person name="Zhou L."/>
            <person name="Ni X."/>
            <person name="Tian J."/>
            <person name="Zhou Y."/>
            <person name="Sheng Y."/>
            <person name="Liu T."/>
            <person name="Pan Y."/>
            <person name="Xia L."/>
            <person name="Li J."/>
            <person name="Zhao F."/>
            <person name="Cao W."/>
        </authorList>
    </citation>
    <scope>NUCLEOTIDE SEQUENCE</scope>
    <source>
        <strain evidence="1">Dsil-2018</strain>
    </source>
</reference>
<keyword evidence="2" id="KW-1185">Reference proteome</keyword>
<dbReference type="EMBL" id="CM023480">
    <property type="protein sequence ID" value="KAH7971107.1"/>
    <property type="molecule type" value="Genomic_DNA"/>
</dbReference>
<accession>A0ACB8DK67</accession>
<evidence type="ECO:0000313" key="1">
    <source>
        <dbReference type="EMBL" id="KAH7971107.1"/>
    </source>
</evidence>
<name>A0ACB8DK67_DERSI</name>
<proteinExistence type="predicted"/>
<organism evidence="1 2">
    <name type="scientific">Dermacentor silvarum</name>
    <name type="common">Tick</name>
    <dbReference type="NCBI Taxonomy" id="543639"/>
    <lineage>
        <taxon>Eukaryota</taxon>
        <taxon>Metazoa</taxon>
        <taxon>Ecdysozoa</taxon>
        <taxon>Arthropoda</taxon>
        <taxon>Chelicerata</taxon>
        <taxon>Arachnida</taxon>
        <taxon>Acari</taxon>
        <taxon>Parasitiformes</taxon>
        <taxon>Ixodida</taxon>
        <taxon>Ixodoidea</taxon>
        <taxon>Ixodidae</taxon>
        <taxon>Rhipicephalinae</taxon>
        <taxon>Dermacentor</taxon>
    </lineage>
</organism>
<sequence length="272" mass="30354">MALFPLLDHGSRCPSDMARRFFDDDFGGSLLDGELFDPSFYHRRHYAHPRHHRQTSGSWLCATSEGKRKRERGGHAAGQKKKTFPPPLEHRGGVGTSRNAGQDDGGWSSGQGGASPKVLIAAVVVLLLFVVLMFLLLTGSGSKKTTTEAPVTIPACDYFVYTDVFVYKDTVYGHDDPVSYVIFLEMAKKYRDDLDYRGYPETTNSSLKLQHYGISFAADSLLDLDIWLVKVDFTNLYKNYGILTAGLASYQRGDVSSDSYLIQLKSIMKWEA</sequence>
<comment type="caution">
    <text evidence="1">The sequence shown here is derived from an EMBL/GenBank/DDBJ whole genome shotgun (WGS) entry which is preliminary data.</text>
</comment>
<gene>
    <name evidence="1" type="ORF">HPB49_018738</name>
</gene>
<evidence type="ECO:0000313" key="2">
    <source>
        <dbReference type="Proteomes" id="UP000821865"/>
    </source>
</evidence>
<dbReference type="Proteomes" id="UP000821865">
    <property type="component" value="Chromosome 11"/>
</dbReference>
<protein>
    <submittedName>
        <fullName evidence="1">Uncharacterized protein</fullName>
    </submittedName>
</protein>